<sequence>MQEKLRCPAEDRGLQLLKPSTEHKSCLVTGCHSGASKHSHLIGRGKNTCFLFSLECCWGIPPGHARPSNPATALESPALPLNS</sequence>
<comment type="caution">
    <text evidence="1">The sequence shown here is derived from an EMBL/GenBank/DDBJ whole genome shotgun (WGS) entry which is preliminary data.</text>
</comment>
<accession>A0AAE1D232</accession>
<name>A0AAE1D232_9GAST</name>
<dbReference type="Proteomes" id="UP001283361">
    <property type="component" value="Unassembled WGS sequence"/>
</dbReference>
<evidence type="ECO:0000313" key="1">
    <source>
        <dbReference type="EMBL" id="KAK3753198.1"/>
    </source>
</evidence>
<reference evidence="1" key="1">
    <citation type="journal article" date="2023" name="G3 (Bethesda)">
        <title>A reference genome for the long-term kleptoplast-retaining sea slug Elysia crispata morphotype clarki.</title>
        <authorList>
            <person name="Eastman K.E."/>
            <person name="Pendleton A.L."/>
            <person name="Shaikh M.A."/>
            <person name="Suttiyut T."/>
            <person name="Ogas R."/>
            <person name="Tomko P."/>
            <person name="Gavelis G."/>
            <person name="Widhalm J.R."/>
            <person name="Wisecaver J.H."/>
        </authorList>
    </citation>
    <scope>NUCLEOTIDE SEQUENCE</scope>
    <source>
        <strain evidence="1">ECLA1</strain>
    </source>
</reference>
<keyword evidence="2" id="KW-1185">Reference proteome</keyword>
<gene>
    <name evidence="1" type="ORF">RRG08_024472</name>
</gene>
<proteinExistence type="predicted"/>
<dbReference type="AlphaFoldDB" id="A0AAE1D232"/>
<evidence type="ECO:0000313" key="2">
    <source>
        <dbReference type="Proteomes" id="UP001283361"/>
    </source>
</evidence>
<dbReference type="EMBL" id="JAWDGP010005718">
    <property type="protein sequence ID" value="KAK3753198.1"/>
    <property type="molecule type" value="Genomic_DNA"/>
</dbReference>
<organism evidence="1 2">
    <name type="scientific">Elysia crispata</name>
    <name type="common">lettuce slug</name>
    <dbReference type="NCBI Taxonomy" id="231223"/>
    <lineage>
        <taxon>Eukaryota</taxon>
        <taxon>Metazoa</taxon>
        <taxon>Spiralia</taxon>
        <taxon>Lophotrochozoa</taxon>
        <taxon>Mollusca</taxon>
        <taxon>Gastropoda</taxon>
        <taxon>Heterobranchia</taxon>
        <taxon>Euthyneura</taxon>
        <taxon>Panpulmonata</taxon>
        <taxon>Sacoglossa</taxon>
        <taxon>Placobranchoidea</taxon>
        <taxon>Plakobranchidae</taxon>
        <taxon>Elysia</taxon>
    </lineage>
</organism>
<protein>
    <submittedName>
        <fullName evidence="1">Uncharacterized protein</fullName>
    </submittedName>
</protein>